<dbReference type="InterPro" id="IPR029058">
    <property type="entry name" value="AB_hydrolase_fold"/>
</dbReference>
<dbReference type="InterPro" id="IPR001375">
    <property type="entry name" value="Peptidase_S9_cat"/>
</dbReference>
<reference evidence="4 5" key="1">
    <citation type="submission" date="2018-03" db="EMBL/GenBank/DDBJ databases">
        <title>Genomic Encyclopedia of Type Strains, Phase III (KMG-III): the genomes of soil and plant-associated and newly described type strains.</title>
        <authorList>
            <person name="Whitman W."/>
        </authorList>
    </citation>
    <scope>NUCLEOTIDE SEQUENCE [LARGE SCALE GENOMIC DNA]</scope>
    <source>
        <strain evidence="4 5">CGMCC 4.7125</strain>
    </source>
</reference>
<dbReference type="SUPFAM" id="SSF82171">
    <property type="entry name" value="DPP6 N-terminal domain-like"/>
    <property type="match status" value="1"/>
</dbReference>
<evidence type="ECO:0000256" key="2">
    <source>
        <dbReference type="ARBA" id="ARBA00022801"/>
    </source>
</evidence>
<dbReference type="GO" id="GO:0004177">
    <property type="term" value="F:aminopeptidase activity"/>
    <property type="evidence" value="ECO:0007669"/>
    <property type="project" value="UniProtKB-KW"/>
</dbReference>
<evidence type="ECO:0000259" key="3">
    <source>
        <dbReference type="Pfam" id="PF00326"/>
    </source>
</evidence>
<keyword evidence="2" id="KW-0378">Hydrolase</keyword>
<dbReference type="PANTHER" id="PTHR42776:SF13">
    <property type="entry name" value="DIPEPTIDYL-PEPTIDASE 5"/>
    <property type="match status" value="1"/>
</dbReference>
<dbReference type="GO" id="GO:0004252">
    <property type="term" value="F:serine-type endopeptidase activity"/>
    <property type="evidence" value="ECO:0007669"/>
    <property type="project" value="TreeGrafter"/>
</dbReference>
<name>A0A2T0LPL3_9PSEU</name>
<dbReference type="GO" id="GO:0006508">
    <property type="term" value="P:proteolysis"/>
    <property type="evidence" value="ECO:0007669"/>
    <property type="project" value="InterPro"/>
</dbReference>
<proteinExistence type="predicted"/>
<dbReference type="EMBL" id="PVNH01000010">
    <property type="protein sequence ID" value="PRX45173.1"/>
    <property type="molecule type" value="Genomic_DNA"/>
</dbReference>
<accession>A0A2T0LPL3</accession>
<dbReference type="PANTHER" id="PTHR42776">
    <property type="entry name" value="SERINE PEPTIDASE S9 FAMILY MEMBER"/>
    <property type="match status" value="1"/>
</dbReference>
<dbReference type="SUPFAM" id="SSF53474">
    <property type="entry name" value="alpha/beta-Hydrolases"/>
    <property type="match status" value="1"/>
</dbReference>
<dbReference type="Pfam" id="PF00326">
    <property type="entry name" value="Peptidase_S9"/>
    <property type="match status" value="1"/>
</dbReference>
<dbReference type="OrthoDB" id="262125at2"/>
<gene>
    <name evidence="4" type="ORF">B0I33_110273</name>
</gene>
<dbReference type="Proteomes" id="UP000238362">
    <property type="component" value="Unassembled WGS sequence"/>
</dbReference>
<keyword evidence="1" id="KW-0732">Signal</keyword>
<evidence type="ECO:0000313" key="4">
    <source>
        <dbReference type="EMBL" id="PRX45173.1"/>
    </source>
</evidence>
<evidence type="ECO:0000256" key="1">
    <source>
        <dbReference type="ARBA" id="ARBA00022729"/>
    </source>
</evidence>
<dbReference type="AlphaFoldDB" id="A0A2T0LPL3"/>
<keyword evidence="5" id="KW-1185">Reference proteome</keyword>
<keyword evidence="4" id="KW-0645">Protease</keyword>
<organism evidence="4 5">
    <name type="scientific">Prauserella shujinwangii</name>
    <dbReference type="NCBI Taxonomy" id="1453103"/>
    <lineage>
        <taxon>Bacteria</taxon>
        <taxon>Bacillati</taxon>
        <taxon>Actinomycetota</taxon>
        <taxon>Actinomycetes</taxon>
        <taxon>Pseudonocardiales</taxon>
        <taxon>Pseudonocardiaceae</taxon>
        <taxon>Prauserella</taxon>
    </lineage>
</organism>
<dbReference type="Gene3D" id="3.40.50.1820">
    <property type="entry name" value="alpha/beta hydrolase"/>
    <property type="match status" value="1"/>
</dbReference>
<protein>
    <submittedName>
        <fullName evidence="4">Dipeptidyl aminopeptidase/acylaminoacyl peptidase</fullName>
    </submittedName>
</protein>
<dbReference type="Gene3D" id="2.120.10.30">
    <property type="entry name" value="TolB, C-terminal domain"/>
    <property type="match status" value="1"/>
</dbReference>
<dbReference type="InterPro" id="IPR011042">
    <property type="entry name" value="6-blade_b-propeller_TolB-like"/>
</dbReference>
<evidence type="ECO:0000313" key="5">
    <source>
        <dbReference type="Proteomes" id="UP000238362"/>
    </source>
</evidence>
<sequence length="669" mass="70502">MFEEFGDLDAFVELPRPAGLWLSPDGGRLVTGVAVPDHDAHRFRTGLWDVDPHGARPARPLDPGGVAGDIAGTVAFTSRGDLLFVSDAPEPSLWLRPAGGGAPRAVARLPAGARGLVAGGETAVVGAAMLPGSRDVRQDEQARAARERAGVSALLHEEFPVRHWDHDLGPGRTRLLAVDLGAARDGPVPPTDLTGHVGRALGDECTWDITPDGRTVVSLWAVAEPGGAQRHTLVAIDAGTGRRRTLADEPGHEYGSPRVSPDGTHVVFLRRTRYTPADPGDVCLGVAPLTGGAPRAVAAGGDRWPREPRWSPDGGAVVVAADDHGRAPLWRVDLATGDAARLTGDHGAYTDPCVSPDGRWVYALRSAVDGPPAPVRVPLGGAPVAEPLPGPADALGVRVRLPGFLAEVTAAGDDGTPLRAWLAVPHGAGAGSPAPLLVQVHGGPLASGNTWSWRWNPWVPVARGYAVLLPDYALSTGYGLDFVRRGWAAFGDAPYTDILALTGAAQGRPDIDADRAAVAGASFGGYLANWIAGHTGRFAAIVTHASIWDLDRSADTADTAHLMRRQRSRDTARRYSPHRFADAVTTPMLVVHGDRDHRVPVGEALHLWRDLSSRSAVPGGPAPHKFLLFPGEGHFIGKPGNIKACYATVLAFLDHHVRGAPWRRPAVLS</sequence>
<keyword evidence="4" id="KW-0031">Aminopeptidase</keyword>
<feature type="domain" description="Peptidase S9 prolyl oligopeptidase catalytic" evidence="3">
    <location>
        <begin position="451"/>
        <end position="657"/>
    </location>
</feature>
<dbReference type="RefSeq" id="WP_106181101.1">
    <property type="nucleotide sequence ID" value="NZ_PVNH01000010.1"/>
</dbReference>
<comment type="caution">
    <text evidence="4">The sequence shown here is derived from an EMBL/GenBank/DDBJ whole genome shotgun (WGS) entry which is preliminary data.</text>
</comment>